<protein>
    <submittedName>
        <fullName evidence="6 7">PHB domain-containing protein</fullName>
    </submittedName>
</protein>
<dbReference type="CDD" id="cd08829">
    <property type="entry name" value="SPFH_paraslipin"/>
    <property type="match status" value="1"/>
</dbReference>
<dbReference type="PRINTS" id="PR00721">
    <property type="entry name" value="STOMATIN"/>
</dbReference>
<dbReference type="GO" id="GO:0016020">
    <property type="term" value="C:membrane"/>
    <property type="evidence" value="ECO:0007669"/>
    <property type="project" value="InterPro"/>
</dbReference>
<dbReference type="WBParaSite" id="TCONS_00009668.p1">
    <property type="protein sequence ID" value="TCONS_00009668.p1"/>
    <property type="gene ID" value="XLOC_007443"/>
</dbReference>
<dbReference type="InterPro" id="IPR001107">
    <property type="entry name" value="Band_7"/>
</dbReference>
<feature type="domain" description="Band 7" evidence="4">
    <location>
        <begin position="27"/>
        <end position="185"/>
    </location>
</feature>
<organism evidence="6">
    <name type="scientific">Strongyloides stercoralis</name>
    <name type="common">Threadworm</name>
    <dbReference type="NCBI Taxonomy" id="6248"/>
    <lineage>
        <taxon>Eukaryota</taxon>
        <taxon>Metazoa</taxon>
        <taxon>Ecdysozoa</taxon>
        <taxon>Nematoda</taxon>
        <taxon>Chromadorea</taxon>
        <taxon>Rhabditida</taxon>
        <taxon>Tylenchina</taxon>
        <taxon>Panagrolaimomorpha</taxon>
        <taxon>Strongyloidoidea</taxon>
        <taxon>Strongyloididae</taxon>
        <taxon>Strongyloides</taxon>
    </lineage>
</organism>
<evidence type="ECO:0000259" key="4">
    <source>
        <dbReference type="SMART" id="SM00244"/>
    </source>
</evidence>
<dbReference type="InterPro" id="IPR001972">
    <property type="entry name" value="Stomatin_HflK_fam"/>
</dbReference>
<name>A0A0K0EEC7_STRER</name>
<dbReference type="GO" id="GO:0005739">
    <property type="term" value="C:mitochondrion"/>
    <property type="evidence" value="ECO:0007669"/>
    <property type="project" value="UniProtKB-SubCell"/>
</dbReference>
<dbReference type="AlphaFoldDB" id="A0A0K0EEC7"/>
<dbReference type="PANTHER" id="PTHR43327:SF10">
    <property type="entry name" value="STOMATIN-LIKE PROTEIN 2, MITOCHONDRIAL"/>
    <property type="match status" value="1"/>
</dbReference>
<dbReference type="InterPro" id="IPR050710">
    <property type="entry name" value="Band7/mec-2_domain"/>
</dbReference>
<keyword evidence="3" id="KW-0496">Mitochondrion</keyword>
<dbReference type="STRING" id="6248.A0A0K0EEC7"/>
<evidence type="ECO:0000256" key="2">
    <source>
        <dbReference type="ARBA" id="ARBA00008164"/>
    </source>
</evidence>
<comment type="similarity">
    <text evidence="2">Belongs to the band 7/mec-2 family.</text>
</comment>
<dbReference type="PANTHER" id="PTHR43327">
    <property type="entry name" value="STOMATIN-LIKE PROTEIN 2, MITOCHONDRIAL"/>
    <property type="match status" value="1"/>
</dbReference>
<dbReference type="Pfam" id="PF01145">
    <property type="entry name" value="Band_7"/>
    <property type="match status" value="1"/>
</dbReference>
<evidence type="ECO:0000313" key="5">
    <source>
        <dbReference type="Proteomes" id="UP000035681"/>
    </source>
</evidence>
<dbReference type="WBParaSite" id="SSTP_0000783900.1">
    <property type="protein sequence ID" value="SSTP_0000783900.1"/>
    <property type="gene ID" value="SSTP_0000783900"/>
</dbReference>
<reference evidence="6" key="1">
    <citation type="submission" date="2015-08" db="UniProtKB">
        <authorList>
            <consortium name="WormBaseParasite"/>
        </authorList>
    </citation>
    <scope>IDENTIFICATION</scope>
</reference>
<proteinExistence type="inferred from homology"/>
<evidence type="ECO:0000256" key="1">
    <source>
        <dbReference type="ARBA" id="ARBA00004173"/>
    </source>
</evidence>
<accession>A0A0K0EEC7</accession>
<sequence>MKTLLKIVPNKVLLQNSYRALSNVRNTIVNFVPEQEVWIVERMGKYHKMLKPGLNILLPLIDRVQYVHSLREVPIDIPRQDVITHDNIVIKFEGVLYIRVVDPYKASYGVVDPENAATVLVQTIIRSEISKISHDNLFNEREQLNIRICDAINKAIESWGLICIRHEIKNISMPPTIQEAMQMEVEAERRKRALILESEGKRDAAINIAEGEKKSRILASEADMQEVINQAQSNAKAIEIESCAQKDAIKKIAEALQNNGGEKAAALNIADKYIKTLGKMAKESNTLIVSKNVGDVGSIVGEALTIYKDIVKNDKN</sequence>
<evidence type="ECO:0000313" key="7">
    <source>
        <dbReference type="WBParaSite" id="TCONS_00009668.p1"/>
    </source>
</evidence>
<dbReference type="SMART" id="SM00244">
    <property type="entry name" value="PHB"/>
    <property type="match status" value="1"/>
</dbReference>
<comment type="subcellular location">
    <subcellularLocation>
        <location evidence="1">Mitochondrion</location>
    </subcellularLocation>
</comment>
<evidence type="ECO:0000313" key="6">
    <source>
        <dbReference type="WBParaSite" id="SSTP_0000783900.1"/>
    </source>
</evidence>
<dbReference type="Gene3D" id="3.30.479.30">
    <property type="entry name" value="Band 7 domain"/>
    <property type="match status" value="1"/>
</dbReference>
<dbReference type="Proteomes" id="UP000035681">
    <property type="component" value="Unplaced"/>
</dbReference>
<dbReference type="GO" id="GO:0007005">
    <property type="term" value="P:mitochondrion organization"/>
    <property type="evidence" value="ECO:0007669"/>
    <property type="project" value="TreeGrafter"/>
</dbReference>
<dbReference type="Pfam" id="PF16200">
    <property type="entry name" value="Band_7_C"/>
    <property type="match status" value="1"/>
</dbReference>
<evidence type="ECO:0000256" key="3">
    <source>
        <dbReference type="ARBA" id="ARBA00023128"/>
    </source>
</evidence>
<dbReference type="InterPro" id="IPR032435">
    <property type="entry name" value="STML2-like_C"/>
</dbReference>
<dbReference type="SUPFAM" id="SSF117892">
    <property type="entry name" value="Band 7/SPFH domain"/>
    <property type="match status" value="1"/>
</dbReference>
<dbReference type="InterPro" id="IPR036013">
    <property type="entry name" value="Band_7/SPFH_dom_sf"/>
</dbReference>
<keyword evidence="5" id="KW-1185">Reference proteome</keyword>